<reference evidence="2" key="1">
    <citation type="submission" date="2021-01" db="EMBL/GenBank/DDBJ databases">
        <authorList>
            <person name="Corre E."/>
            <person name="Pelletier E."/>
            <person name="Niang G."/>
            <person name="Scheremetjew M."/>
            <person name="Finn R."/>
            <person name="Kale V."/>
            <person name="Holt S."/>
            <person name="Cochrane G."/>
            <person name="Meng A."/>
            <person name="Brown T."/>
            <person name="Cohen L."/>
        </authorList>
    </citation>
    <scope>NUCLEOTIDE SEQUENCE</scope>
    <source>
        <strain evidence="2">CCMP645</strain>
    </source>
</reference>
<dbReference type="PANTHER" id="PTHR33970:SF2">
    <property type="entry name" value="OS01G0716400 PROTEIN"/>
    <property type="match status" value="1"/>
</dbReference>
<dbReference type="EMBL" id="HBIZ01013518">
    <property type="protein sequence ID" value="CAE0755623.1"/>
    <property type="molecule type" value="Transcribed_RNA"/>
</dbReference>
<dbReference type="AlphaFoldDB" id="A0A7S4B6D9"/>
<protein>
    <recommendedName>
        <fullName evidence="1">VDE lipocalin domain-containing protein</fullName>
    </recommendedName>
</protein>
<dbReference type="InterPro" id="IPR012674">
    <property type="entry name" value="Calycin"/>
</dbReference>
<gene>
    <name evidence="2" type="ORF">PCAR00345_LOCUS8211</name>
</gene>
<sequence length="623" mass="68005">MTLSMSMAERRSNLRSVFAAQLLYACSPVLGMRLQTSVPNSPAQNQHVHLTTQTSMTAAAMPVLRTPMHPRSLLSMPSILRSAPLQMSASSLATADTNTAVPTTARIVFVASASPSAYGRTSPMPQPPWTEVAAHLASRLSNFDSRVLGVAFDEAEVGGADGRCTDAFMDAVRDADMVVALDVRSASAVSAIDFALQNAGSRVSAMVCSDCSEELSAMQFVGDYKVRAGSALEAAAMKLSMSLAPWGGVARGARLHAQAVSLLQRASSEDLVYACFFIIHAYVMPLPLVKHTISPTWEKGLGNLAEFYKMATCCGGPILRAVRDETTKKAIDMLNECDMRDQVGSYRVIVSFETPLLEAFSLCILQKNNCFNCNSEILRTPAVPVLSEWRGAPLTWETASQIFYGHLNIPQAHSAGARRDWSWKVVCGANPAYDAFPAQHQIFYPGKAKGSIWYDPVFKVETVDGRAVWRRRHYRVRRAGGTQKGTSNHEADADAPPGVWMLSTLDNGVISNERWTIVDAADDLSWVVFHYSGAASVVGQSYVGALLCTDTGMWPQDAPRERIERAFARCDLRLWELYGHGPDESFMWSDEQTRWIEINPPPLTPLAPAEAEAADREAALTQS</sequence>
<dbReference type="Pfam" id="PF07137">
    <property type="entry name" value="VDE"/>
    <property type="match status" value="1"/>
</dbReference>
<proteinExistence type="predicted"/>
<dbReference type="InterPro" id="IPR010788">
    <property type="entry name" value="VDE_dom"/>
</dbReference>
<dbReference type="PANTHER" id="PTHR33970">
    <property type="entry name" value="VIOLAXANTHIN DE-EPOXIDASE, CHLOROPLASTIC-RELATED"/>
    <property type="match status" value="1"/>
</dbReference>
<dbReference type="Gene3D" id="2.40.128.20">
    <property type="match status" value="1"/>
</dbReference>
<dbReference type="GO" id="GO:0010028">
    <property type="term" value="P:xanthophyll cycle"/>
    <property type="evidence" value="ECO:0007669"/>
    <property type="project" value="InterPro"/>
</dbReference>
<accession>A0A7S4B6D9</accession>
<name>A0A7S4B6D9_CHRCT</name>
<evidence type="ECO:0000259" key="1">
    <source>
        <dbReference type="Pfam" id="PF07137"/>
    </source>
</evidence>
<organism evidence="2">
    <name type="scientific">Chrysotila carterae</name>
    <name type="common">Marine alga</name>
    <name type="synonym">Syracosphaera carterae</name>
    <dbReference type="NCBI Taxonomy" id="13221"/>
    <lineage>
        <taxon>Eukaryota</taxon>
        <taxon>Haptista</taxon>
        <taxon>Haptophyta</taxon>
        <taxon>Prymnesiophyceae</taxon>
        <taxon>Isochrysidales</taxon>
        <taxon>Isochrysidaceae</taxon>
        <taxon>Chrysotila</taxon>
    </lineage>
</organism>
<evidence type="ECO:0000313" key="2">
    <source>
        <dbReference type="EMBL" id="CAE0755623.1"/>
    </source>
</evidence>
<feature type="domain" description="VDE lipocalin" evidence="1">
    <location>
        <begin position="311"/>
        <end position="572"/>
    </location>
</feature>
<dbReference type="InterPro" id="IPR044682">
    <property type="entry name" value="VDE"/>
</dbReference>
<dbReference type="GO" id="GO:0046422">
    <property type="term" value="F:violaxanthin de-epoxidase activity"/>
    <property type="evidence" value="ECO:0007669"/>
    <property type="project" value="InterPro"/>
</dbReference>